<dbReference type="FunFam" id="2.30.33.40:FF:000001">
    <property type="entry name" value="10 kDa chaperonin"/>
    <property type="match status" value="1"/>
</dbReference>
<dbReference type="Pfam" id="PF00166">
    <property type="entry name" value="Cpn10"/>
    <property type="match status" value="1"/>
</dbReference>
<dbReference type="GO" id="GO:0005524">
    <property type="term" value="F:ATP binding"/>
    <property type="evidence" value="ECO:0007669"/>
    <property type="project" value="InterPro"/>
</dbReference>
<keyword evidence="2" id="KW-0143">Chaperone</keyword>
<evidence type="ECO:0000256" key="2">
    <source>
        <dbReference type="ARBA" id="ARBA00023186"/>
    </source>
</evidence>
<dbReference type="GO" id="GO:0044183">
    <property type="term" value="F:protein folding chaperone"/>
    <property type="evidence" value="ECO:0007669"/>
    <property type="project" value="InterPro"/>
</dbReference>
<dbReference type="GO" id="GO:0051087">
    <property type="term" value="F:protein-folding chaperone binding"/>
    <property type="evidence" value="ECO:0007669"/>
    <property type="project" value="TreeGrafter"/>
</dbReference>
<dbReference type="SMART" id="SM00883">
    <property type="entry name" value="Cpn10"/>
    <property type="match status" value="1"/>
</dbReference>
<proteinExistence type="inferred from homology"/>
<name>A0A221S422_9VIRU</name>
<dbReference type="InterPro" id="IPR011032">
    <property type="entry name" value="GroES-like_sf"/>
</dbReference>
<dbReference type="GO" id="GO:0051082">
    <property type="term" value="F:unfolded protein binding"/>
    <property type="evidence" value="ECO:0007669"/>
    <property type="project" value="TreeGrafter"/>
</dbReference>
<dbReference type="InterPro" id="IPR037124">
    <property type="entry name" value="Chaperonin_GroES_sf"/>
</dbReference>
<dbReference type="GO" id="GO:0046872">
    <property type="term" value="F:metal ion binding"/>
    <property type="evidence" value="ECO:0007669"/>
    <property type="project" value="TreeGrafter"/>
</dbReference>
<dbReference type="HAMAP" id="MF_00580">
    <property type="entry name" value="CH10"/>
    <property type="match status" value="1"/>
</dbReference>
<evidence type="ECO:0000313" key="3">
    <source>
        <dbReference type="EMBL" id="ASN63680.1"/>
    </source>
</evidence>
<dbReference type="Gene3D" id="2.30.33.40">
    <property type="entry name" value="GroES chaperonin"/>
    <property type="match status" value="1"/>
</dbReference>
<dbReference type="CDD" id="cd00320">
    <property type="entry name" value="cpn10"/>
    <property type="match status" value="1"/>
</dbReference>
<dbReference type="PRINTS" id="PR00297">
    <property type="entry name" value="CHAPERONIN10"/>
</dbReference>
<gene>
    <name evidence="3" type="primary">groES</name>
</gene>
<reference evidence="3" key="1">
    <citation type="submission" date="2016-03" db="EMBL/GenBank/DDBJ databases">
        <title>Novel chaperonins are prevalent in the virioplankton and link to viral biology and ecology.</title>
        <authorList>
            <person name="Marine R.L."/>
            <person name="Nasko D.J."/>
            <person name="Polson S.W."/>
            <person name="Wommack K.E."/>
        </authorList>
    </citation>
    <scope>NUCLEOTIDE SEQUENCE</scope>
</reference>
<dbReference type="PANTHER" id="PTHR10772:SF58">
    <property type="entry name" value="CO-CHAPERONIN GROES"/>
    <property type="match status" value="1"/>
</dbReference>
<dbReference type="PROSITE" id="PS00681">
    <property type="entry name" value="CHAPERONINS_CPN10"/>
    <property type="match status" value="1"/>
</dbReference>
<dbReference type="PANTHER" id="PTHR10772">
    <property type="entry name" value="10 KDA HEAT SHOCK PROTEIN"/>
    <property type="match status" value="1"/>
</dbReference>
<dbReference type="EMBL" id="KU971086">
    <property type="protein sequence ID" value="ASN63680.1"/>
    <property type="molecule type" value="Genomic_DNA"/>
</dbReference>
<sequence>MKEIIPLGDKVVIKPIEETETQYGNIVVPDLGKEKPSMGEVVAAGKGRLSEYGKFIGTTVQVGDTVVVPNFGAQKVFVEGEEYLVCREQDIMCVIKETKQEDDK</sequence>
<dbReference type="InterPro" id="IPR020818">
    <property type="entry name" value="Chaperonin_GroES"/>
</dbReference>
<protein>
    <submittedName>
        <fullName evidence="3">Co-chaperonin GroES</fullName>
    </submittedName>
</protein>
<dbReference type="SUPFAM" id="SSF50129">
    <property type="entry name" value="GroES-like"/>
    <property type="match status" value="1"/>
</dbReference>
<accession>A0A221S422</accession>
<organism evidence="3">
    <name type="scientific">uncultured virus</name>
    <dbReference type="NCBI Taxonomy" id="340016"/>
    <lineage>
        <taxon>Viruses</taxon>
        <taxon>environmental samples</taxon>
    </lineage>
</organism>
<dbReference type="InterPro" id="IPR018369">
    <property type="entry name" value="Chaprnonin_Cpn10_CS"/>
</dbReference>
<comment type="similarity">
    <text evidence="1">Belongs to the GroES chaperonin family.</text>
</comment>
<evidence type="ECO:0000256" key="1">
    <source>
        <dbReference type="ARBA" id="ARBA00006975"/>
    </source>
</evidence>